<protein>
    <submittedName>
        <fullName evidence="6">Uncharacterized protein</fullName>
    </submittedName>
</protein>
<dbReference type="InterPro" id="IPR015943">
    <property type="entry name" value="WD40/YVTN_repeat-like_dom_sf"/>
</dbReference>
<evidence type="ECO:0000313" key="7">
    <source>
        <dbReference type="Proteomes" id="UP000054560"/>
    </source>
</evidence>
<evidence type="ECO:0000313" key="6">
    <source>
        <dbReference type="EMBL" id="KNC76118.1"/>
    </source>
</evidence>
<organism evidence="6 7">
    <name type="scientific">Sphaeroforma arctica JP610</name>
    <dbReference type="NCBI Taxonomy" id="667725"/>
    <lineage>
        <taxon>Eukaryota</taxon>
        <taxon>Ichthyosporea</taxon>
        <taxon>Ichthyophonida</taxon>
        <taxon>Sphaeroforma</taxon>
    </lineage>
</organism>
<evidence type="ECO:0000256" key="4">
    <source>
        <dbReference type="ARBA" id="ARBA00022737"/>
    </source>
</evidence>
<dbReference type="GO" id="GO:0045504">
    <property type="term" value="F:dynein heavy chain binding"/>
    <property type="evidence" value="ECO:0007669"/>
    <property type="project" value="TreeGrafter"/>
</dbReference>
<feature type="region of interest" description="Disordered" evidence="5">
    <location>
        <begin position="152"/>
        <end position="174"/>
    </location>
</feature>
<keyword evidence="7" id="KW-1185">Reference proteome</keyword>
<evidence type="ECO:0000256" key="1">
    <source>
        <dbReference type="ARBA" id="ARBA00004496"/>
    </source>
</evidence>
<dbReference type="SUPFAM" id="SSF50978">
    <property type="entry name" value="WD40 repeat-like"/>
    <property type="match status" value="1"/>
</dbReference>
<dbReference type="GO" id="GO:0010970">
    <property type="term" value="P:transport along microtubule"/>
    <property type="evidence" value="ECO:0007669"/>
    <property type="project" value="TreeGrafter"/>
</dbReference>
<dbReference type="InterPro" id="IPR036322">
    <property type="entry name" value="WD40_repeat_dom_sf"/>
</dbReference>
<dbReference type="OrthoDB" id="4189at2759"/>
<dbReference type="Pfam" id="PF00400">
    <property type="entry name" value="WD40"/>
    <property type="match status" value="2"/>
</dbReference>
<dbReference type="RefSeq" id="XP_014150020.1">
    <property type="nucleotide sequence ID" value="XM_014294545.1"/>
</dbReference>
<dbReference type="InterPro" id="IPR001680">
    <property type="entry name" value="WD40_rpt"/>
</dbReference>
<dbReference type="PANTHER" id="PTHR12442">
    <property type="entry name" value="DYNEIN INTERMEDIATE CHAIN"/>
    <property type="match status" value="1"/>
</dbReference>
<dbReference type="Proteomes" id="UP000054560">
    <property type="component" value="Unassembled WGS sequence"/>
</dbReference>
<dbReference type="SMART" id="SM00320">
    <property type="entry name" value="WD40"/>
    <property type="match status" value="6"/>
</dbReference>
<comment type="subcellular location">
    <subcellularLocation>
        <location evidence="1">Cytoplasm</location>
    </subcellularLocation>
</comment>
<name>A0A0L0FJD2_9EUKA</name>
<evidence type="ECO:0000256" key="3">
    <source>
        <dbReference type="ARBA" id="ARBA00022574"/>
    </source>
</evidence>
<dbReference type="InterPro" id="IPR050687">
    <property type="entry name" value="Dynein_IC"/>
</dbReference>
<dbReference type="EMBL" id="KQ243251">
    <property type="protein sequence ID" value="KNC76118.1"/>
    <property type="molecule type" value="Genomic_DNA"/>
</dbReference>
<accession>A0A0L0FJD2</accession>
<sequence>MQTYRCLFFERTSKIAERSLYEIYDLAADYSALSKIDTTGESDDNQVTLRTTFGSAASHNGRACTDLNWSPHKLELFVCAYADTPRIGGPTNAEPDGIVAVWNVNVPSSPEFVFYCQSAVMSVSFSPYRPSLIVGTLYTGLIVVWDMSSASGPVQRTPVQRSKLSKKSSTKMHGHSHPVYCQGWVGTQNAHNLITVCNDGKLCVWNPDNIDEPIEAQDLKRSALNSNLPVTSIAFADGEMSEFVVGGEDGGLYAVPRYVINPKQRHNDTGSTAMKPKKFEDVHYGPVLGLSSHPRKGEVDLSDLILSCSADWTLKLWHKSTQKSIITFEDSADYVYDVAWSPVHPTVFASIDGASNLSLWNLLSSQEVPVKTEVVNADGAALNCIEWNANGTRVMVGDSVGRCHLFDIGEAFCKPREDSWTALRDMVRELLADNATAS</sequence>
<dbReference type="GO" id="GO:0005868">
    <property type="term" value="C:cytoplasmic dynein complex"/>
    <property type="evidence" value="ECO:0007669"/>
    <property type="project" value="TreeGrafter"/>
</dbReference>
<dbReference type="AlphaFoldDB" id="A0A0L0FJD2"/>
<dbReference type="eggNOG" id="KOG1587">
    <property type="taxonomic scope" value="Eukaryota"/>
</dbReference>
<evidence type="ECO:0000256" key="2">
    <source>
        <dbReference type="ARBA" id="ARBA00022490"/>
    </source>
</evidence>
<feature type="compositionally biased region" description="Polar residues" evidence="5">
    <location>
        <begin position="152"/>
        <end position="162"/>
    </location>
</feature>
<feature type="compositionally biased region" description="Basic residues" evidence="5">
    <location>
        <begin position="163"/>
        <end position="174"/>
    </location>
</feature>
<dbReference type="GO" id="GO:0005737">
    <property type="term" value="C:cytoplasm"/>
    <property type="evidence" value="ECO:0007669"/>
    <property type="project" value="UniProtKB-SubCell"/>
</dbReference>
<keyword evidence="3" id="KW-0853">WD repeat</keyword>
<reference evidence="6 7" key="1">
    <citation type="submission" date="2011-02" db="EMBL/GenBank/DDBJ databases">
        <title>The Genome Sequence of Sphaeroforma arctica JP610.</title>
        <authorList>
            <consortium name="The Broad Institute Genome Sequencing Platform"/>
            <person name="Russ C."/>
            <person name="Cuomo C."/>
            <person name="Young S.K."/>
            <person name="Zeng Q."/>
            <person name="Gargeya S."/>
            <person name="Alvarado L."/>
            <person name="Berlin A."/>
            <person name="Chapman S.B."/>
            <person name="Chen Z."/>
            <person name="Freedman E."/>
            <person name="Gellesch M."/>
            <person name="Goldberg J."/>
            <person name="Griggs A."/>
            <person name="Gujja S."/>
            <person name="Heilman E."/>
            <person name="Heiman D."/>
            <person name="Howarth C."/>
            <person name="Mehta T."/>
            <person name="Neiman D."/>
            <person name="Pearson M."/>
            <person name="Roberts A."/>
            <person name="Saif S."/>
            <person name="Shea T."/>
            <person name="Shenoy N."/>
            <person name="Sisk P."/>
            <person name="Stolte C."/>
            <person name="Sykes S."/>
            <person name="White J."/>
            <person name="Yandava C."/>
            <person name="Burger G."/>
            <person name="Gray M.W."/>
            <person name="Holland P.W.H."/>
            <person name="King N."/>
            <person name="Lang F.B.F."/>
            <person name="Roger A.J."/>
            <person name="Ruiz-Trillo I."/>
            <person name="Haas B."/>
            <person name="Nusbaum C."/>
            <person name="Birren B."/>
        </authorList>
    </citation>
    <scope>NUCLEOTIDE SEQUENCE [LARGE SCALE GENOMIC DNA]</scope>
    <source>
        <strain evidence="6 7">JP610</strain>
    </source>
</reference>
<dbReference type="PANTHER" id="PTHR12442:SF22">
    <property type="entry name" value="CYTOPLASMIC DYNEIN 1 INTERMEDIATE CHAIN-RELATED"/>
    <property type="match status" value="1"/>
</dbReference>
<dbReference type="Gene3D" id="2.130.10.10">
    <property type="entry name" value="YVTN repeat-like/Quinoprotein amine dehydrogenase"/>
    <property type="match status" value="2"/>
</dbReference>
<dbReference type="STRING" id="667725.A0A0L0FJD2"/>
<evidence type="ECO:0000256" key="5">
    <source>
        <dbReference type="SAM" id="MobiDB-lite"/>
    </source>
</evidence>
<dbReference type="GO" id="GO:0045503">
    <property type="term" value="F:dynein light chain binding"/>
    <property type="evidence" value="ECO:0007669"/>
    <property type="project" value="TreeGrafter"/>
</dbReference>
<gene>
    <name evidence="6" type="ORF">SARC_11374</name>
</gene>
<keyword evidence="4" id="KW-0677">Repeat</keyword>
<keyword evidence="2" id="KW-0963">Cytoplasm</keyword>
<proteinExistence type="predicted"/>
<dbReference type="GeneID" id="25911878"/>